<name>A0AAW0IZ71_QUESU</name>
<reference evidence="1 2" key="1">
    <citation type="journal article" date="2018" name="Sci. Data">
        <title>The draft genome sequence of cork oak.</title>
        <authorList>
            <person name="Ramos A.M."/>
            <person name="Usie A."/>
            <person name="Barbosa P."/>
            <person name="Barros P.M."/>
            <person name="Capote T."/>
            <person name="Chaves I."/>
            <person name="Simoes F."/>
            <person name="Abreu I."/>
            <person name="Carrasquinho I."/>
            <person name="Faro C."/>
            <person name="Guimaraes J.B."/>
            <person name="Mendonca D."/>
            <person name="Nobrega F."/>
            <person name="Rodrigues L."/>
            <person name="Saibo N.J.M."/>
            <person name="Varela M.C."/>
            <person name="Egas C."/>
            <person name="Matos J."/>
            <person name="Miguel C.M."/>
            <person name="Oliveira M.M."/>
            <person name="Ricardo C.P."/>
            <person name="Goncalves S."/>
        </authorList>
    </citation>
    <scope>NUCLEOTIDE SEQUENCE [LARGE SCALE GENOMIC DNA]</scope>
    <source>
        <strain evidence="2">cv. HL8</strain>
    </source>
</reference>
<protein>
    <submittedName>
        <fullName evidence="1">Uncharacterized protein</fullName>
    </submittedName>
</protein>
<dbReference type="EMBL" id="PKMF04000776">
    <property type="protein sequence ID" value="KAK7819571.1"/>
    <property type="molecule type" value="Genomic_DNA"/>
</dbReference>
<sequence length="89" mass="9644">MRRRLALLVLDVGDDDGSCAVSGKVARRGLTHAASSASDYSHLALELALWSCACGVCHHFVCLLLLTNCSQERLPDSGVPYIQKYGHED</sequence>
<gene>
    <name evidence="1" type="ORF">CFP56_040152</name>
</gene>
<dbReference type="AlphaFoldDB" id="A0AAW0IZ71"/>
<comment type="caution">
    <text evidence="1">The sequence shown here is derived from an EMBL/GenBank/DDBJ whole genome shotgun (WGS) entry which is preliminary data.</text>
</comment>
<accession>A0AAW0IZ71</accession>
<evidence type="ECO:0000313" key="2">
    <source>
        <dbReference type="Proteomes" id="UP000237347"/>
    </source>
</evidence>
<keyword evidence="2" id="KW-1185">Reference proteome</keyword>
<dbReference type="Proteomes" id="UP000237347">
    <property type="component" value="Unassembled WGS sequence"/>
</dbReference>
<organism evidence="1 2">
    <name type="scientific">Quercus suber</name>
    <name type="common">Cork oak</name>
    <dbReference type="NCBI Taxonomy" id="58331"/>
    <lineage>
        <taxon>Eukaryota</taxon>
        <taxon>Viridiplantae</taxon>
        <taxon>Streptophyta</taxon>
        <taxon>Embryophyta</taxon>
        <taxon>Tracheophyta</taxon>
        <taxon>Spermatophyta</taxon>
        <taxon>Magnoliopsida</taxon>
        <taxon>eudicotyledons</taxon>
        <taxon>Gunneridae</taxon>
        <taxon>Pentapetalae</taxon>
        <taxon>rosids</taxon>
        <taxon>fabids</taxon>
        <taxon>Fagales</taxon>
        <taxon>Fagaceae</taxon>
        <taxon>Quercus</taxon>
    </lineage>
</organism>
<evidence type="ECO:0000313" key="1">
    <source>
        <dbReference type="EMBL" id="KAK7819571.1"/>
    </source>
</evidence>
<proteinExistence type="predicted"/>